<evidence type="ECO:0000256" key="1">
    <source>
        <dbReference type="SAM" id="MobiDB-lite"/>
    </source>
</evidence>
<protein>
    <submittedName>
        <fullName evidence="2">Uncharacterized protein</fullName>
    </submittedName>
</protein>
<organism evidence="2 3">
    <name type="scientific">Pinctada imbricata</name>
    <name type="common">Atlantic pearl-oyster</name>
    <name type="synonym">Pinctada martensii</name>
    <dbReference type="NCBI Taxonomy" id="66713"/>
    <lineage>
        <taxon>Eukaryota</taxon>
        <taxon>Metazoa</taxon>
        <taxon>Spiralia</taxon>
        <taxon>Lophotrochozoa</taxon>
        <taxon>Mollusca</taxon>
        <taxon>Bivalvia</taxon>
        <taxon>Autobranchia</taxon>
        <taxon>Pteriomorphia</taxon>
        <taxon>Pterioida</taxon>
        <taxon>Pterioidea</taxon>
        <taxon>Pteriidae</taxon>
        <taxon>Pinctada</taxon>
    </lineage>
</organism>
<proteinExistence type="predicted"/>
<feature type="compositionally biased region" description="Basic residues" evidence="1">
    <location>
        <begin position="74"/>
        <end position="84"/>
    </location>
</feature>
<sequence length="177" mass="20107">MNYIEIGLPHSEFVPTRKEFTPRRLVPLSGLGKKYLGLEALSKTEIDSLVNRLSQPKPNNRETSHVKGSAHKENKTKRFTGRKRMSSDDMKSMIDRLTKSKNVPEPNRVQAKDEENTRGETRSCLQSKFDFRHALPIFRGVMPLDDLENSVLVSVPDFFSAADGDIQMKFDTQRGLG</sequence>
<reference evidence="2" key="1">
    <citation type="submission" date="2019-08" db="EMBL/GenBank/DDBJ databases">
        <title>The improved chromosome-level genome for the pearl oyster Pinctada fucata martensii using PacBio sequencing and Hi-C.</title>
        <authorList>
            <person name="Zheng Z."/>
        </authorList>
    </citation>
    <scope>NUCLEOTIDE SEQUENCE</scope>
    <source>
        <strain evidence="2">ZZ-2019</strain>
        <tissue evidence="2">Adductor muscle</tissue>
    </source>
</reference>
<evidence type="ECO:0000313" key="3">
    <source>
        <dbReference type="Proteomes" id="UP001186944"/>
    </source>
</evidence>
<gene>
    <name evidence="2" type="ORF">FSP39_014796</name>
</gene>
<dbReference type="AlphaFoldDB" id="A0AA88YNR6"/>
<name>A0AA88YNR6_PINIB</name>
<feature type="compositionally biased region" description="Basic and acidic residues" evidence="1">
    <location>
        <begin position="110"/>
        <end position="121"/>
    </location>
</feature>
<feature type="compositionally biased region" description="Basic and acidic residues" evidence="1">
    <location>
        <begin position="59"/>
        <end position="73"/>
    </location>
</feature>
<dbReference type="Proteomes" id="UP001186944">
    <property type="component" value="Unassembled WGS sequence"/>
</dbReference>
<dbReference type="EMBL" id="VSWD01000004">
    <property type="protein sequence ID" value="KAK3104988.1"/>
    <property type="molecule type" value="Genomic_DNA"/>
</dbReference>
<evidence type="ECO:0000313" key="2">
    <source>
        <dbReference type="EMBL" id="KAK3104988.1"/>
    </source>
</evidence>
<feature type="compositionally biased region" description="Basic and acidic residues" evidence="1">
    <location>
        <begin position="85"/>
        <end position="98"/>
    </location>
</feature>
<comment type="caution">
    <text evidence="2">The sequence shown here is derived from an EMBL/GenBank/DDBJ whole genome shotgun (WGS) entry which is preliminary data.</text>
</comment>
<keyword evidence="3" id="KW-1185">Reference proteome</keyword>
<feature type="region of interest" description="Disordered" evidence="1">
    <location>
        <begin position="51"/>
        <end position="122"/>
    </location>
</feature>
<accession>A0AA88YNR6</accession>